<dbReference type="Proteomes" id="UP000518892">
    <property type="component" value="Unassembled WGS sequence"/>
</dbReference>
<evidence type="ECO:0000259" key="3">
    <source>
        <dbReference type="PROSITE" id="PS51371"/>
    </source>
</evidence>
<sequence>MLVKEVMTRRPDFLDGTASIRQVAEHMRDRNSGFEPLVDQDKIVGVVTDRDIALRAVAEGRGADDPARDIATDPPLYTYEDDTLEDVLSNMQQQRVQRLLVLDSADTKRLTGILTIGDIADHCQDDDLARALVGCTRHYV</sequence>
<evidence type="ECO:0000313" key="5">
    <source>
        <dbReference type="Proteomes" id="UP000518892"/>
    </source>
</evidence>
<dbReference type="InterPro" id="IPR000644">
    <property type="entry name" value="CBS_dom"/>
</dbReference>
<dbReference type="Gene3D" id="3.10.580.10">
    <property type="entry name" value="CBS-domain"/>
    <property type="match status" value="1"/>
</dbReference>
<keyword evidence="5" id="KW-1185">Reference proteome</keyword>
<dbReference type="InterPro" id="IPR051462">
    <property type="entry name" value="CBS_domain-containing"/>
</dbReference>
<dbReference type="PANTHER" id="PTHR48108:SF34">
    <property type="entry name" value="CBS DOMAIN-CONTAINING PROTEIN YHCV"/>
    <property type="match status" value="1"/>
</dbReference>
<dbReference type="SMART" id="SM00116">
    <property type="entry name" value="CBS"/>
    <property type="match status" value="2"/>
</dbReference>
<comment type="caution">
    <text evidence="4">The sequence shown here is derived from an EMBL/GenBank/DDBJ whole genome shotgun (WGS) entry which is preliminary data.</text>
</comment>
<organism evidence="4 5">
    <name type="scientific">Halomonas stenophila</name>
    <dbReference type="NCBI Taxonomy" id="795312"/>
    <lineage>
        <taxon>Bacteria</taxon>
        <taxon>Pseudomonadati</taxon>
        <taxon>Pseudomonadota</taxon>
        <taxon>Gammaproteobacteria</taxon>
        <taxon>Oceanospirillales</taxon>
        <taxon>Halomonadaceae</taxon>
        <taxon>Halomonas</taxon>
    </lineage>
</organism>
<name>A0A7W5ES70_9GAMM</name>
<protein>
    <submittedName>
        <fullName evidence="4">CBS domain-containing protein</fullName>
    </submittedName>
</protein>
<proteinExistence type="predicted"/>
<evidence type="ECO:0000313" key="4">
    <source>
        <dbReference type="EMBL" id="MBB3229681.1"/>
    </source>
</evidence>
<evidence type="ECO:0000256" key="1">
    <source>
        <dbReference type="ARBA" id="ARBA00022737"/>
    </source>
</evidence>
<gene>
    <name evidence="4" type="ORF">FHR97_000496</name>
</gene>
<accession>A0A7W5ES70</accession>
<dbReference type="EMBL" id="JACHXR010000001">
    <property type="protein sequence ID" value="MBB3229681.1"/>
    <property type="molecule type" value="Genomic_DNA"/>
</dbReference>
<feature type="domain" description="CBS" evidence="3">
    <location>
        <begin position="71"/>
        <end position="130"/>
    </location>
</feature>
<dbReference type="PROSITE" id="PS51371">
    <property type="entry name" value="CBS"/>
    <property type="match status" value="2"/>
</dbReference>
<keyword evidence="1" id="KW-0677">Repeat</keyword>
<evidence type="ECO:0000256" key="2">
    <source>
        <dbReference type="PROSITE-ProRule" id="PRU00703"/>
    </source>
</evidence>
<keyword evidence="2" id="KW-0129">CBS domain</keyword>
<dbReference type="InterPro" id="IPR046342">
    <property type="entry name" value="CBS_dom_sf"/>
</dbReference>
<dbReference type="PANTHER" id="PTHR48108">
    <property type="entry name" value="CBS DOMAIN-CONTAINING PROTEIN CBSX2, CHLOROPLASTIC"/>
    <property type="match status" value="1"/>
</dbReference>
<dbReference type="Pfam" id="PF00571">
    <property type="entry name" value="CBS"/>
    <property type="match status" value="2"/>
</dbReference>
<dbReference type="RefSeq" id="WP_183382181.1">
    <property type="nucleotide sequence ID" value="NZ_JACHXR010000001.1"/>
</dbReference>
<dbReference type="SUPFAM" id="SSF54631">
    <property type="entry name" value="CBS-domain pair"/>
    <property type="match status" value="1"/>
</dbReference>
<dbReference type="AlphaFoldDB" id="A0A7W5ES70"/>
<feature type="domain" description="CBS" evidence="3">
    <location>
        <begin position="7"/>
        <end position="66"/>
    </location>
</feature>
<reference evidence="4 5" key="1">
    <citation type="submission" date="2020-08" db="EMBL/GenBank/DDBJ databases">
        <title>Genomic Encyclopedia of Type Strains, Phase III (KMG-III): the genomes of soil and plant-associated and newly described type strains.</title>
        <authorList>
            <person name="Whitman W."/>
        </authorList>
    </citation>
    <scope>NUCLEOTIDE SEQUENCE [LARGE SCALE GENOMIC DNA]</scope>
    <source>
        <strain evidence="4 5">CECT 7744</strain>
    </source>
</reference>